<keyword evidence="4" id="KW-0012">Acyltransferase</keyword>
<dbReference type="PANTHER" id="PTHR43300:SF11">
    <property type="entry name" value="ACETYLTRANSFERASE RV3034C-RELATED"/>
    <property type="match status" value="1"/>
</dbReference>
<keyword evidence="2" id="KW-0808">Transferase</keyword>
<dbReference type="InterPro" id="IPR001451">
    <property type="entry name" value="Hexapep"/>
</dbReference>
<accession>A0ABX8AL39</accession>
<dbReference type="PROSITE" id="PS00101">
    <property type="entry name" value="HEXAPEP_TRANSFERASES"/>
    <property type="match status" value="1"/>
</dbReference>
<dbReference type="InterPro" id="IPR011004">
    <property type="entry name" value="Trimer_LpxA-like_sf"/>
</dbReference>
<dbReference type="Proteomes" id="UP000680706">
    <property type="component" value="Chromosome"/>
</dbReference>
<gene>
    <name evidence="5" type="ORF">KGB56_18830</name>
</gene>
<dbReference type="PANTHER" id="PTHR43300">
    <property type="entry name" value="ACETYLTRANSFERASE"/>
    <property type="match status" value="1"/>
</dbReference>
<dbReference type="Pfam" id="PF00132">
    <property type="entry name" value="Hexapep"/>
    <property type="match status" value="1"/>
</dbReference>
<dbReference type="NCBIfam" id="TIGR03308">
    <property type="entry name" value="phn_thr-fam"/>
    <property type="match status" value="1"/>
</dbReference>
<evidence type="ECO:0000256" key="3">
    <source>
        <dbReference type="ARBA" id="ARBA00022737"/>
    </source>
</evidence>
<evidence type="ECO:0000256" key="2">
    <source>
        <dbReference type="ARBA" id="ARBA00022679"/>
    </source>
</evidence>
<evidence type="ECO:0000313" key="5">
    <source>
        <dbReference type="EMBL" id="QUS55362.1"/>
    </source>
</evidence>
<organism evidence="5 6">
    <name type="scientific">Pseudovibrio brasiliensis</name>
    <dbReference type="NCBI Taxonomy" id="1898042"/>
    <lineage>
        <taxon>Bacteria</taxon>
        <taxon>Pseudomonadati</taxon>
        <taxon>Pseudomonadota</taxon>
        <taxon>Alphaproteobacteria</taxon>
        <taxon>Hyphomicrobiales</taxon>
        <taxon>Stappiaceae</taxon>
        <taxon>Pseudovibrio</taxon>
    </lineage>
</organism>
<evidence type="ECO:0000256" key="4">
    <source>
        <dbReference type="ARBA" id="ARBA00023315"/>
    </source>
</evidence>
<dbReference type="EMBL" id="CP074126">
    <property type="protein sequence ID" value="QUS55362.1"/>
    <property type="molecule type" value="Genomic_DNA"/>
</dbReference>
<dbReference type="CDD" id="cd03349">
    <property type="entry name" value="LbH_XAT"/>
    <property type="match status" value="1"/>
</dbReference>
<keyword evidence="6" id="KW-1185">Reference proteome</keyword>
<dbReference type="InterPro" id="IPR050179">
    <property type="entry name" value="Trans_hexapeptide_repeat"/>
</dbReference>
<evidence type="ECO:0000256" key="1">
    <source>
        <dbReference type="ARBA" id="ARBA00007274"/>
    </source>
</evidence>
<keyword evidence="3" id="KW-0677">Repeat</keyword>
<protein>
    <submittedName>
        <fullName evidence="5">Acetyltransferase</fullName>
    </submittedName>
</protein>
<dbReference type="Gene3D" id="2.160.10.10">
    <property type="entry name" value="Hexapeptide repeat proteins"/>
    <property type="match status" value="1"/>
</dbReference>
<sequence length="220" mass="24813">MPATGMQKREPRSMVKPPKIAETVIESTVPQREAQVGKQCEVLGPTYLEYCEIGDYSYIGPNSTVADTTIGKFTAIASNVRLGPPNHPMERVSQHRFTYTPEYYREDKERDHTFFADRRAARVIIGNDVWIGHGVTVLPGVTVGDGAILAAGAVVAKDVEPYTIVGGVPAKPIRRRFSQEAADRLIKLKWWNWHEDDIFERLPLFQSMTVERFLDHFEPA</sequence>
<evidence type="ECO:0000313" key="6">
    <source>
        <dbReference type="Proteomes" id="UP000680706"/>
    </source>
</evidence>
<dbReference type="InterPro" id="IPR018357">
    <property type="entry name" value="Hexapep_transf_CS"/>
</dbReference>
<comment type="similarity">
    <text evidence="1">Belongs to the transferase hexapeptide repeat family.</text>
</comment>
<dbReference type="SUPFAM" id="SSF51161">
    <property type="entry name" value="Trimeric LpxA-like enzymes"/>
    <property type="match status" value="1"/>
</dbReference>
<reference evidence="5 6" key="1">
    <citation type="journal article" date="2021" name="Angew. Chem. Int. Ed. Engl.">
        <title>A novel family of nonribosomal peptides modulate collective behavior in Pseudovibrio bacteria isolated from marine sponges.</title>
        <authorList>
            <person name="Ioca L.P."/>
            <person name="Dai Y."/>
            <person name="Kunakom S."/>
            <person name="Diaz-Espinosa J."/>
            <person name="Krunic A."/>
            <person name="Crnkovic C.M."/>
            <person name="Orjala J."/>
            <person name="Sanchez L.M."/>
            <person name="Ferreira A.G."/>
            <person name="Berlinck R.G.S."/>
            <person name="Eustaquio A.S."/>
        </authorList>
    </citation>
    <scope>NUCLEOTIDE SEQUENCE [LARGE SCALE GENOMIC DNA]</scope>
    <source>
        <strain evidence="5 6">Ab134</strain>
    </source>
</reference>
<dbReference type="InterPro" id="IPR017694">
    <property type="entry name" value="Phosphonate_tfrase_rpt"/>
</dbReference>
<name>A0ABX8AL39_9HYPH</name>
<dbReference type="RefSeq" id="WP_075697992.1">
    <property type="nucleotide sequence ID" value="NZ_CP074126.1"/>
</dbReference>
<proteinExistence type="inferred from homology"/>